<protein>
    <submittedName>
        <fullName evidence="2">Glycosyl transferase family 4</fullName>
    </submittedName>
</protein>
<dbReference type="RefSeq" id="WP_109581913.1">
    <property type="nucleotide sequence ID" value="NZ_CAJPUX010000001.1"/>
</dbReference>
<dbReference type="EMBL" id="QGGT01000001">
    <property type="protein sequence ID" value="PWK38304.1"/>
    <property type="molecule type" value="Genomic_DNA"/>
</dbReference>
<dbReference type="CDD" id="cd03801">
    <property type="entry name" value="GT4_PimA-like"/>
    <property type="match status" value="1"/>
</dbReference>
<dbReference type="PANTHER" id="PTHR45947:SF3">
    <property type="entry name" value="SULFOQUINOVOSYL TRANSFERASE SQD2"/>
    <property type="match status" value="1"/>
</dbReference>
<dbReference type="Gene3D" id="3.40.50.2000">
    <property type="entry name" value="Glycogen Phosphorylase B"/>
    <property type="match status" value="2"/>
</dbReference>
<proteinExistence type="predicted"/>
<name>A0A316F050_9BURK</name>
<keyword evidence="3" id="KW-1185">Reference proteome</keyword>
<gene>
    <name evidence="2" type="ORF">C7419_1012199</name>
</gene>
<sequence>MRILFCCEFYFPSVGGVQEVMRHLAERLVQRGHHVTVATTRLAERDFTSHNGVEIVEFGVTGNAVRGIHGEADRYRDYVKAFDGDAIMIKAAQQWTFDALWPVLDEIRTRKVFIPCGFSGLYEPTYAGYFDALPDVLRKFDHLIFYAERYRDIDFARKHGLTDWTILPNGACESEFSVRTDPAFRRRHAIADDSFVFLTVGSITGVKGHKEIAEAFARLQNGSRKVTLILNGNPPPAPAVVVTQNVVAQARAGKVMGALGRRVRRVSGLAWRSFGVLRREGMTGVRSRVYALAAAQMDAANLNWLPHRMRKAADPIGYWVDRAVRQPRKQVLQVNLGRQELVQAYKNADLFVFASNIEYSPLVLFEAAAAGTPFLSVPVGNADEIARWTGAGVICPAPKDDRGYTRADPARFAAEMKRLMESPAVLDSLGRVARGRWEEQFTWARIADRYEAILRGDAVASVTDTMAEPTGS</sequence>
<dbReference type="Proteomes" id="UP000245754">
    <property type="component" value="Unassembled WGS sequence"/>
</dbReference>
<dbReference type="InterPro" id="IPR001296">
    <property type="entry name" value="Glyco_trans_1"/>
</dbReference>
<evidence type="ECO:0000313" key="2">
    <source>
        <dbReference type="EMBL" id="PWK38304.1"/>
    </source>
</evidence>
<dbReference type="OrthoDB" id="433681at2"/>
<dbReference type="Pfam" id="PF00534">
    <property type="entry name" value="Glycos_transf_1"/>
    <property type="match status" value="1"/>
</dbReference>
<evidence type="ECO:0000259" key="1">
    <source>
        <dbReference type="Pfam" id="PF00534"/>
    </source>
</evidence>
<organism evidence="2 3">
    <name type="scientific">Cupriavidus plantarum</name>
    <dbReference type="NCBI Taxonomy" id="942865"/>
    <lineage>
        <taxon>Bacteria</taxon>
        <taxon>Pseudomonadati</taxon>
        <taxon>Pseudomonadota</taxon>
        <taxon>Betaproteobacteria</taxon>
        <taxon>Burkholderiales</taxon>
        <taxon>Burkholderiaceae</taxon>
        <taxon>Cupriavidus</taxon>
    </lineage>
</organism>
<comment type="caution">
    <text evidence="2">The sequence shown here is derived from an EMBL/GenBank/DDBJ whole genome shotgun (WGS) entry which is preliminary data.</text>
</comment>
<dbReference type="SUPFAM" id="SSF53756">
    <property type="entry name" value="UDP-Glycosyltransferase/glycogen phosphorylase"/>
    <property type="match status" value="2"/>
</dbReference>
<dbReference type="GeneID" id="98339251"/>
<feature type="domain" description="Glycosyl transferase family 1" evidence="1">
    <location>
        <begin position="336"/>
        <end position="401"/>
    </location>
</feature>
<keyword evidence="2" id="KW-0808">Transferase</keyword>
<dbReference type="InterPro" id="IPR050194">
    <property type="entry name" value="Glycosyltransferase_grp1"/>
</dbReference>
<reference evidence="2 3" key="1">
    <citation type="submission" date="2018-05" db="EMBL/GenBank/DDBJ databases">
        <title>Genomic Encyclopedia of Type Strains, Phase IV (KMG-V): Genome sequencing to study the core and pangenomes of soil and plant-associated prokaryotes.</title>
        <authorList>
            <person name="Whitman W."/>
        </authorList>
    </citation>
    <scope>NUCLEOTIDE SEQUENCE [LARGE SCALE GENOMIC DNA]</scope>
    <source>
        <strain evidence="2 3">SLV-132</strain>
    </source>
</reference>
<dbReference type="PANTHER" id="PTHR45947">
    <property type="entry name" value="SULFOQUINOVOSYL TRANSFERASE SQD2"/>
    <property type="match status" value="1"/>
</dbReference>
<dbReference type="GO" id="GO:0016757">
    <property type="term" value="F:glycosyltransferase activity"/>
    <property type="evidence" value="ECO:0007669"/>
    <property type="project" value="InterPro"/>
</dbReference>
<dbReference type="AlphaFoldDB" id="A0A316F050"/>
<accession>A0A316F050</accession>
<evidence type="ECO:0000313" key="3">
    <source>
        <dbReference type="Proteomes" id="UP000245754"/>
    </source>
</evidence>